<evidence type="ECO:0000313" key="3">
    <source>
        <dbReference type="EMBL" id="OWK45204.1"/>
    </source>
</evidence>
<dbReference type="InterPro" id="IPR027558">
    <property type="entry name" value="Pre_pil_HX9DG_C"/>
</dbReference>
<dbReference type="InterPro" id="IPR045584">
    <property type="entry name" value="Pilin-like"/>
</dbReference>
<dbReference type="RefSeq" id="WP_088252965.1">
    <property type="nucleotide sequence ID" value="NZ_NIDE01000002.1"/>
</dbReference>
<keyword evidence="1" id="KW-1133">Transmembrane helix</keyword>
<dbReference type="NCBIfam" id="TIGR02532">
    <property type="entry name" value="IV_pilin_GFxxxE"/>
    <property type="match status" value="1"/>
</dbReference>
<dbReference type="PANTHER" id="PTHR30093:SF2">
    <property type="entry name" value="TYPE II SECRETION SYSTEM PROTEIN H"/>
    <property type="match status" value="1"/>
</dbReference>
<dbReference type="InterPro" id="IPR011453">
    <property type="entry name" value="DUF1559"/>
</dbReference>
<name>A0A225E056_9BACT</name>
<dbReference type="Pfam" id="PF07963">
    <property type="entry name" value="N_methyl"/>
    <property type="match status" value="1"/>
</dbReference>
<dbReference type="InterPro" id="IPR012902">
    <property type="entry name" value="N_methyl_site"/>
</dbReference>
<reference evidence="4" key="1">
    <citation type="submission" date="2017-06" db="EMBL/GenBank/DDBJ databases">
        <title>Genome analysis of Fimbriiglobus ruber SP5, the first member of the order Planctomycetales with confirmed chitinolytic capability.</title>
        <authorList>
            <person name="Ravin N.V."/>
            <person name="Rakitin A.L."/>
            <person name="Ivanova A.A."/>
            <person name="Beletsky A.V."/>
            <person name="Kulichevskaya I.S."/>
            <person name="Mardanov A.V."/>
            <person name="Dedysh S.N."/>
        </authorList>
    </citation>
    <scope>NUCLEOTIDE SEQUENCE [LARGE SCALE GENOMIC DNA]</scope>
    <source>
        <strain evidence="4">SP5</strain>
    </source>
</reference>
<dbReference type="AlphaFoldDB" id="A0A225E056"/>
<organism evidence="3 4">
    <name type="scientific">Fimbriiglobus ruber</name>
    <dbReference type="NCBI Taxonomy" id="1908690"/>
    <lineage>
        <taxon>Bacteria</taxon>
        <taxon>Pseudomonadati</taxon>
        <taxon>Planctomycetota</taxon>
        <taxon>Planctomycetia</taxon>
        <taxon>Gemmatales</taxon>
        <taxon>Gemmataceae</taxon>
        <taxon>Fimbriiglobus</taxon>
    </lineage>
</organism>
<dbReference type="OrthoDB" id="263813at2"/>
<evidence type="ECO:0000313" key="4">
    <source>
        <dbReference type="Proteomes" id="UP000214646"/>
    </source>
</evidence>
<proteinExistence type="predicted"/>
<evidence type="ECO:0000256" key="1">
    <source>
        <dbReference type="SAM" id="Phobius"/>
    </source>
</evidence>
<dbReference type="PROSITE" id="PS00409">
    <property type="entry name" value="PROKAR_NTER_METHYL"/>
    <property type="match status" value="1"/>
</dbReference>
<feature type="transmembrane region" description="Helical" evidence="1">
    <location>
        <begin position="12"/>
        <end position="34"/>
    </location>
</feature>
<keyword evidence="1" id="KW-0472">Membrane</keyword>
<evidence type="ECO:0000259" key="2">
    <source>
        <dbReference type="Pfam" id="PF07596"/>
    </source>
</evidence>
<dbReference type="NCBIfam" id="TIGR04294">
    <property type="entry name" value="pre_pil_HX9DG"/>
    <property type="match status" value="1"/>
</dbReference>
<dbReference type="EMBL" id="NIDE01000002">
    <property type="protein sequence ID" value="OWK45204.1"/>
    <property type="molecule type" value="Genomic_DNA"/>
</dbReference>
<gene>
    <name evidence="3" type="ORF">FRUB_01535</name>
</gene>
<keyword evidence="1" id="KW-0812">Transmembrane</keyword>
<dbReference type="SUPFAM" id="SSF54523">
    <property type="entry name" value="Pili subunits"/>
    <property type="match status" value="1"/>
</dbReference>
<sequence>MSKSVVRRSGFTLIELLVVIAIIAILIGLLLPAVQKVREAAARAKCTNNLKQLGLAVHNYAGTYADKLPPLRVGYNTTSAPMSQYSGWWHFTLLPYLEQTAVYQAGVTWCITNATYTSYSAPLPGTTTNATIQNMNLVGFGCPSDSTLTSGTAITNPGWAGTSYGANAGLFGGVVTTNGPVPYNSRMPQYTVANIPDGTSNTIAAAEVIAGCQEGGTAYARLWTVTWDDQSWNPEVGLTTGDSTWNQPPQSGVTVALQNCDRARAQAIHTGVCNTLLMDGSVRNVSTSISALTWQYALTPGDGNVLGSDW</sequence>
<dbReference type="PANTHER" id="PTHR30093">
    <property type="entry name" value="GENERAL SECRETION PATHWAY PROTEIN G"/>
    <property type="match status" value="1"/>
</dbReference>
<protein>
    <recommendedName>
        <fullName evidence="2">DUF1559 domain-containing protein</fullName>
    </recommendedName>
</protein>
<keyword evidence="4" id="KW-1185">Reference proteome</keyword>
<dbReference type="Pfam" id="PF07596">
    <property type="entry name" value="SBP_bac_10"/>
    <property type="match status" value="1"/>
</dbReference>
<comment type="caution">
    <text evidence="3">The sequence shown here is derived from an EMBL/GenBank/DDBJ whole genome shotgun (WGS) entry which is preliminary data.</text>
</comment>
<dbReference type="Proteomes" id="UP000214646">
    <property type="component" value="Unassembled WGS sequence"/>
</dbReference>
<accession>A0A225E056</accession>
<feature type="domain" description="DUF1559" evidence="2">
    <location>
        <begin position="35"/>
        <end position="289"/>
    </location>
</feature>
<dbReference type="Gene3D" id="3.30.700.10">
    <property type="entry name" value="Glycoprotein, Type 4 Pilin"/>
    <property type="match status" value="1"/>
</dbReference>